<evidence type="ECO:0000313" key="3">
    <source>
        <dbReference type="Proteomes" id="UP000269396"/>
    </source>
</evidence>
<sequence>MSSVRPISFTAAKLLWDPELNPSCRTPLYRVDGIVEGEFLQESGCRSSDPEFQGKIRVRLIAEQMADLLPSNSCDHFQLPEKPFANQIHSHIPSDFSSQGSSNCEVCPHNPTPRQSHTSANLSDHKAVETLPQPHCMTTFKSHLFFKASDKQESDLKTHLRPEKSACVLNNDDISEISCAATHWHREAPSNSNIGKSTSGFLVDQHTMGLEANTCVSKKLSSQQDDAKLHESRYCEESLEARIQKLLKLNCVKPVPELKHTQNTPVVSDHNSKVTCNLSVSSEACISTNVRIKSDDLKRFESPSNQVVQKGSTPSDSSKNIRVVTSPSSNRRTLLPTPDGSLENTKTSLFNLHRPPLLKTPYKPVDVQEVIKIIDDVHMVFVDELRGIIHRDITRKLVEGQAFKLFSDWWDSREQDYRQNHVSSHHNTKEESVGSNYVDHPTTSHDSTVPSHQNQSASGNMSNFSFAPTSVSSSIPVSTMSDNNSVSSNFKLFGLGMFTTLRSALPKIKRKPRPPSPEPISSNTVASTSKTESLAICQDEQNVNFRSKTELKLRGSPVWESRGSLMEKASDISSSDENNGEVNIRGKISESSVDKPLFGEMSNYISESSTEQADQVTSDRVRDLCSSKEHQDRHRYHHVRRRSGTSKSNDKCEYVRSQSKFSSKSNHSPENIRTSDYTSSDNDSELISPSKSFQHIKSRREHARVSDVFSKSDSKSPIGSSLPSDSESSDLSTEPQNNPDEARRFTKPSPDELFEISDFKSDSPNRGRLSLVETSHFESARNRNSNDSLSSPISSQPESALDSEENEDTELTVVGKIHKPEKCTAFQRSPVSKPVCPVQEVRRRRGRPRKNNQLSPKYSSNFSPQKETSGFEDSLVSTESSSEDDMFKTNDNSSRDFSTCDNIPSKVNQVNHQSNTDWSILRASLEFQSSDFPTIPLTYNSQPSGGSRRKQNLGGLCRNNMALSTTDQKNKCTSFPDTDIPQKMSLISDQKLHRYPLYHSPGFPVSSRDRDNLKLSEKYIKSDDLDGDSTDSASMESVDIVETVECKYMWPEPLLTEHNYFRVPEIGSVIHYRSTRKVTKHNLKSKDSFVDSHLTTADNLRKRSWPTDPTYISGGVSDDDSHDSSKWFKLSKRSNVSELRNEEVTGSCKADLKANQLLTEENKKSKYNEAKPETSKVRGSRELASLLAPVPKSEIRRVMGESCGLLKEDIYKRMSGERGFSRSQPHFQPRSASEEDYVSILYPFVVSLPDKYVEVRFLLMLKVMTNY</sequence>
<dbReference type="STRING" id="31246.A0A183P6Q3"/>
<feature type="compositionally biased region" description="Low complexity" evidence="1">
    <location>
        <begin position="657"/>
        <end position="668"/>
    </location>
</feature>
<gene>
    <name evidence="2" type="ORF">SMTD_LOCUS10038</name>
</gene>
<feature type="compositionally biased region" description="Polar residues" evidence="1">
    <location>
        <begin position="571"/>
        <end position="581"/>
    </location>
</feature>
<feature type="compositionally biased region" description="Polar residues" evidence="1">
    <location>
        <begin position="444"/>
        <end position="459"/>
    </location>
</feature>
<dbReference type="AlphaFoldDB" id="A0A183P6Q3"/>
<name>A0A183P6Q3_9TREM</name>
<feature type="compositionally biased region" description="Low complexity" evidence="1">
    <location>
        <begin position="706"/>
        <end position="732"/>
    </location>
</feature>
<feature type="compositionally biased region" description="Acidic residues" evidence="1">
    <location>
        <begin position="801"/>
        <end position="810"/>
    </location>
</feature>
<protein>
    <submittedName>
        <fullName evidence="2">Uncharacterized protein</fullName>
    </submittedName>
</protein>
<dbReference type="EMBL" id="UZAL01030208">
    <property type="protein sequence ID" value="VDP52624.1"/>
    <property type="molecule type" value="Genomic_DNA"/>
</dbReference>
<accession>A0A183P6Q3</accession>
<evidence type="ECO:0000313" key="2">
    <source>
        <dbReference type="EMBL" id="VDP52624.1"/>
    </source>
</evidence>
<feature type="compositionally biased region" description="Basic and acidic residues" evidence="1">
    <location>
        <begin position="617"/>
        <end position="632"/>
    </location>
</feature>
<feature type="compositionally biased region" description="Low complexity" evidence="1">
    <location>
        <begin position="785"/>
        <end position="799"/>
    </location>
</feature>
<feature type="region of interest" description="Disordered" evidence="1">
    <location>
        <begin position="301"/>
        <end position="341"/>
    </location>
</feature>
<feature type="compositionally biased region" description="Polar residues" evidence="1">
    <location>
        <begin position="523"/>
        <end position="532"/>
    </location>
</feature>
<keyword evidence="3" id="KW-1185">Reference proteome</keyword>
<evidence type="ECO:0000256" key="1">
    <source>
        <dbReference type="SAM" id="MobiDB-lite"/>
    </source>
</evidence>
<feature type="region of interest" description="Disordered" evidence="1">
    <location>
        <begin position="422"/>
        <end position="459"/>
    </location>
</feature>
<dbReference type="Proteomes" id="UP000269396">
    <property type="component" value="Unassembled WGS sequence"/>
</dbReference>
<feature type="compositionally biased region" description="Polar residues" evidence="1">
    <location>
        <begin position="669"/>
        <end position="693"/>
    </location>
</feature>
<proteinExistence type="predicted"/>
<feature type="region of interest" description="Disordered" evidence="1">
    <location>
        <begin position="565"/>
        <end position="588"/>
    </location>
</feature>
<reference evidence="2 3" key="1">
    <citation type="submission" date="2018-11" db="EMBL/GenBank/DDBJ databases">
        <authorList>
            <consortium name="Pathogen Informatics"/>
        </authorList>
    </citation>
    <scope>NUCLEOTIDE SEQUENCE [LARGE SCALE GENOMIC DNA]</scope>
    <source>
        <strain>Denwood</strain>
        <strain evidence="3">Zambia</strain>
    </source>
</reference>
<feature type="region of interest" description="Disordered" evidence="1">
    <location>
        <begin position="825"/>
        <end position="897"/>
    </location>
</feature>
<feature type="region of interest" description="Disordered" evidence="1">
    <location>
        <begin position="506"/>
        <end position="532"/>
    </location>
</feature>
<feature type="compositionally biased region" description="Basic residues" evidence="1">
    <location>
        <begin position="633"/>
        <end position="644"/>
    </location>
</feature>
<feature type="compositionally biased region" description="Polar residues" evidence="1">
    <location>
        <begin position="606"/>
        <end position="616"/>
    </location>
</feature>
<feature type="compositionally biased region" description="Polar residues" evidence="1">
    <location>
        <begin position="851"/>
        <end position="868"/>
    </location>
</feature>
<feature type="region of interest" description="Disordered" evidence="1">
    <location>
        <begin position="606"/>
        <end position="810"/>
    </location>
</feature>
<organism evidence="2 3">
    <name type="scientific">Schistosoma mattheei</name>
    <dbReference type="NCBI Taxonomy" id="31246"/>
    <lineage>
        <taxon>Eukaryota</taxon>
        <taxon>Metazoa</taxon>
        <taxon>Spiralia</taxon>
        <taxon>Lophotrochozoa</taxon>
        <taxon>Platyhelminthes</taxon>
        <taxon>Trematoda</taxon>
        <taxon>Digenea</taxon>
        <taxon>Strigeidida</taxon>
        <taxon>Schistosomatoidea</taxon>
        <taxon>Schistosomatidae</taxon>
        <taxon>Schistosoma</taxon>
    </lineage>
</organism>
<feature type="compositionally biased region" description="Polar residues" evidence="1">
    <location>
        <begin position="302"/>
        <end position="332"/>
    </location>
</feature>